<reference evidence="1 2" key="1">
    <citation type="submission" date="2019-07" db="EMBL/GenBank/DDBJ databases">
        <title>Genomics analysis of Aphanomyces spp. identifies a new class of oomycete effector associated with host adaptation.</title>
        <authorList>
            <person name="Gaulin E."/>
        </authorList>
    </citation>
    <scope>NUCLEOTIDE SEQUENCE [LARGE SCALE GENOMIC DNA]</scope>
    <source>
        <strain evidence="1 2">ATCC 201684</strain>
    </source>
</reference>
<evidence type="ECO:0000313" key="1">
    <source>
        <dbReference type="EMBL" id="KAF0745218.1"/>
    </source>
</evidence>
<dbReference type="AlphaFoldDB" id="A0A6G0XXJ1"/>
<accession>A0A6G0XXJ1</accession>
<protein>
    <submittedName>
        <fullName evidence="1">Uncharacterized protein</fullName>
    </submittedName>
</protein>
<proteinExistence type="predicted"/>
<organism evidence="1 2">
    <name type="scientific">Aphanomyces euteiches</name>
    <dbReference type="NCBI Taxonomy" id="100861"/>
    <lineage>
        <taxon>Eukaryota</taxon>
        <taxon>Sar</taxon>
        <taxon>Stramenopiles</taxon>
        <taxon>Oomycota</taxon>
        <taxon>Saprolegniomycetes</taxon>
        <taxon>Saprolegniales</taxon>
        <taxon>Verrucalvaceae</taxon>
        <taxon>Aphanomyces</taxon>
    </lineage>
</organism>
<gene>
    <name evidence="1" type="ORF">Ae201684_000251</name>
</gene>
<comment type="caution">
    <text evidence="1">The sequence shown here is derived from an EMBL/GenBank/DDBJ whole genome shotgun (WGS) entry which is preliminary data.</text>
</comment>
<dbReference type="Proteomes" id="UP000481153">
    <property type="component" value="Unassembled WGS sequence"/>
</dbReference>
<sequence length="68" mass="7751">MSNLFLNLVQDVSEIIINREPPRLVIRRPPQTPPQDNIGKKLSKVFNLSPTKLSLPFKKVSPTKKNDN</sequence>
<name>A0A6G0XXJ1_9STRA</name>
<dbReference type="EMBL" id="VJMJ01000002">
    <property type="protein sequence ID" value="KAF0745218.1"/>
    <property type="molecule type" value="Genomic_DNA"/>
</dbReference>
<evidence type="ECO:0000313" key="2">
    <source>
        <dbReference type="Proteomes" id="UP000481153"/>
    </source>
</evidence>
<keyword evidence="2" id="KW-1185">Reference proteome</keyword>